<dbReference type="STRING" id="996342.SAMN05443551_2929"/>
<keyword evidence="3" id="KW-1185">Reference proteome</keyword>
<evidence type="ECO:0000313" key="2">
    <source>
        <dbReference type="EMBL" id="SHH75916.1"/>
    </source>
</evidence>
<evidence type="ECO:0000313" key="3">
    <source>
        <dbReference type="Proteomes" id="UP000184221"/>
    </source>
</evidence>
<dbReference type="AlphaFoldDB" id="A0A1M5VKW8"/>
<reference evidence="2 3" key="1">
    <citation type="submission" date="2016-11" db="EMBL/GenBank/DDBJ databases">
        <authorList>
            <person name="Jaros S."/>
            <person name="Januszkiewicz K."/>
            <person name="Wedrychowicz H."/>
        </authorList>
    </citation>
    <scope>NUCLEOTIDE SEQUENCE [LARGE SCALE GENOMIC DNA]</scope>
    <source>
        <strain evidence="2 3">DSM 29431</strain>
    </source>
</reference>
<name>A0A1M5VKW8_9RHOB</name>
<dbReference type="Proteomes" id="UP000184221">
    <property type="component" value="Unassembled WGS sequence"/>
</dbReference>
<dbReference type="EMBL" id="FQXC01000004">
    <property type="protein sequence ID" value="SHH75916.1"/>
    <property type="molecule type" value="Genomic_DNA"/>
</dbReference>
<dbReference type="Pfam" id="PF19834">
    <property type="entry name" value="DUF6314"/>
    <property type="match status" value="1"/>
</dbReference>
<evidence type="ECO:0000259" key="1">
    <source>
        <dbReference type="Pfam" id="PF19834"/>
    </source>
</evidence>
<accession>A0A1M5VKW8</accession>
<dbReference type="RefSeq" id="WP_072778606.1">
    <property type="nucleotide sequence ID" value="NZ_FQXC01000004.1"/>
</dbReference>
<sequence>MTDTLTLDLDRFLGAWDLHRTIADRLTSSDSRFTGTASFETRDCGLLYAETGILHMVGQTPFKAERRYLWRQEDDRIVVDFEDGRPFHSFAPGDPTAMHWCDPDTYKVVYDFTNWPAWQSTWRVSGPRKAYTMVSTYARAAH</sequence>
<gene>
    <name evidence="2" type="ORF">SAMN05443551_2929</name>
</gene>
<dbReference type="InterPro" id="IPR045632">
    <property type="entry name" value="DUF6314"/>
</dbReference>
<organism evidence="2 3">
    <name type="scientific">Marivita hallyeonensis</name>
    <dbReference type="NCBI Taxonomy" id="996342"/>
    <lineage>
        <taxon>Bacteria</taxon>
        <taxon>Pseudomonadati</taxon>
        <taxon>Pseudomonadota</taxon>
        <taxon>Alphaproteobacteria</taxon>
        <taxon>Rhodobacterales</taxon>
        <taxon>Roseobacteraceae</taxon>
        <taxon>Marivita</taxon>
    </lineage>
</organism>
<proteinExistence type="predicted"/>
<protein>
    <recommendedName>
        <fullName evidence="1">DUF6314 domain-containing protein</fullName>
    </recommendedName>
</protein>
<dbReference type="OrthoDB" id="7351979at2"/>
<feature type="domain" description="DUF6314" evidence="1">
    <location>
        <begin position="12"/>
        <end position="139"/>
    </location>
</feature>